<reference evidence="8 9" key="1">
    <citation type="submission" date="2024-04" db="EMBL/GenBank/DDBJ databases">
        <title>Tritrichomonas musculus Genome.</title>
        <authorList>
            <person name="Alves-Ferreira E."/>
            <person name="Grigg M."/>
            <person name="Lorenzi H."/>
            <person name="Galac M."/>
        </authorList>
    </citation>
    <scope>NUCLEOTIDE SEQUENCE [LARGE SCALE GENOMIC DNA]</scope>
    <source>
        <strain evidence="8 9">EAF2021</strain>
    </source>
</reference>
<proteinExistence type="inferred from homology"/>
<keyword evidence="9" id="KW-1185">Reference proteome</keyword>
<evidence type="ECO:0000256" key="6">
    <source>
        <dbReference type="PIRNR" id="PIRNR015840"/>
    </source>
</evidence>
<comment type="subcellular location">
    <subcellularLocation>
        <location evidence="1">Membrane</location>
        <topology evidence="1">Multi-pass membrane protein</topology>
    </subcellularLocation>
</comment>
<accession>A0ABR2JUL4</accession>
<dbReference type="PANTHER" id="PTHR10926:SF0">
    <property type="entry name" value="CDC50, ISOFORM A"/>
    <property type="match status" value="1"/>
</dbReference>
<dbReference type="Proteomes" id="UP001470230">
    <property type="component" value="Unassembled WGS sequence"/>
</dbReference>
<dbReference type="InterPro" id="IPR005045">
    <property type="entry name" value="CDC50/LEM3_fam"/>
</dbReference>
<dbReference type="EMBL" id="JAPFFF010000009">
    <property type="protein sequence ID" value="KAK8882141.1"/>
    <property type="molecule type" value="Genomic_DNA"/>
</dbReference>
<evidence type="ECO:0000256" key="3">
    <source>
        <dbReference type="ARBA" id="ARBA00022692"/>
    </source>
</evidence>
<evidence type="ECO:0000256" key="4">
    <source>
        <dbReference type="ARBA" id="ARBA00022989"/>
    </source>
</evidence>
<protein>
    <recommendedName>
        <fullName evidence="10">Cell cycle control protein</fullName>
    </recommendedName>
</protein>
<feature type="transmembrane region" description="Helical" evidence="7">
    <location>
        <begin position="36"/>
        <end position="63"/>
    </location>
</feature>
<evidence type="ECO:0008006" key="10">
    <source>
        <dbReference type="Google" id="ProtNLM"/>
    </source>
</evidence>
<gene>
    <name evidence="8" type="ORF">M9Y10_044781</name>
</gene>
<comment type="caution">
    <text evidence="8">The sequence shown here is derived from an EMBL/GenBank/DDBJ whole genome shotgun (WGS) entry which is preliminary data.</text>
</comment>
<evidence type="ECO:0000313" key="8">
    <source>
        <dbReference type="EMBL" id="KAK8882141.1"/>
    </source>
</evidence>
<sequence length="320" mass="36941">MSQQSQNASDVNIEPIHKPLHHYRFTQQRLKGWRPVLTTVVAILVLLIVGAVLLALGLIFYFLQNDYNEIRYRYDDKCTEINRQCTFEINVENQIKGDLEIRYELTKFYQNQRRYGFSRDDSQLKGEYQNYKEMSNCKPYRSEDDSSNPETWTLPCGIFALSVFNDSFRLSGNNVPPFTEEGIAYQSEIDDLFKPLSDKYQTGNKWLQDLSDQNIFPGAGTNEHFIVWMRQAALPTIVKTYAKCDGCTLEQGKYTVTVQNRYPTTSFKGGKYFVIAKVTTLGTHNIYLGIIYIVCGSICCLYSIILLITELTIPRKMGEY</sequence>
<feature type="transmembrane region" description="Helical" evidence="7">
    <location>
        <begin position="286"/>
        <end position="308"/>
    </location>
</feature>
<dbReference type="SUPFAM" id="SSF81324">
    <property type="entry name" value="Voltage-gated potassium channels"/>
    <property type="match status" value="1"/>
</dbReference>
<evidence type="ECO:0000256" key="1">
    <source>
        <dbReference type="ARBA" id="ARBA00004141"/>
    </source>
</evidence>
<dbReference type="PIRSF" id="PIRSF015840">
    <property type="entry name" value="DUF284_TM_euk"/>
    <property type="match status" value="1"/>
</dbReference>
<dbReference type="PANTHER" id="PTHR10926">
    <property type="entry name" value="CELL CYCLE CONTROL PROTEIN 50"/>
    <property type="match status" value="1"/>
</dbReference>
<name>A0ABR2JUL4_9EUKA</name>
<comment type="similarity">
    <text evidence="2 6">Belongs to the CDC50/LEM3 family.</text>
</comment>
<keyword evidence="5 6" id="KW-0472">Membrane</keyword>
<evidence type="ECO:0000256" key="2">
    <source>
        <dbReference type="ARBA" id="ARBA00009457"/>
    </source>
</evidence>
<evidence type="ECO:0000313" key="9">
    <source>
        <dbReference type="Proteomes" id="UP001470230"/>
    </source>
</evidence>
<evidence type="ECO:0000256" key="5">
    <source>
        <dbReference type="ARBA" id="ARBA00023136"/>
    </source>
</evidence>
<keyword evidence="4 7" id="KW-1133">Transmembrane helix</keyword>
<evidence type="ECO:0000256" key="7">
    <source>
        <dbReference type="SAM" id="Phobius"/>
    </source>
</evidence>
<keyword evidence="3 7" id="KW-0812">Transmembrane</keyword>
<dbReference type="Pfam" id="PF03381">
    <property type="entry name" value="CDC50"/>
    <property type="match status" value="1"/>
</dbReference>
<organism evidence="8 9">
    <name type="scientific">Tritrichomonas musculus</name>
    <dbReference type="NCBI Taxonomy" id="1915356"/>
    <lineage>
        <taxon>Eukaryota</taxon>
        <taxon>Metamonada</taxon>
        <taxon>Parabasalia</taxon>
        <taxon>Tritrichomonadida</taxon>
        <taxon>Tritrichomonadidae</taxon>
        <taxon>Tritrichomonas</taxon>
    </lineage>
</organism>